<dbReference type="EMBL" id="CP090615">
    <property type="protein sequence ID" value="UTT86709.1"/>
    <property type="molecule type" value="Genomic_DNA"/>
</dbReference>
<keyword evidence="2" id="KW-1185">Reference proteome</keyword>
<dbReference type="InterPro" id="IPR036663">
    <property type="entry name" value="Fumarylacetoacetase_C_sf"/>
</dbReference>
<dbReference type="PANTHER" id="PTHR30143:SF0">
    <property type="entry name" value="2-KETO-4-PENTENOATE HYDRATASE"/>
    <property type="match status" value="1"/>
</dbReference>
<gene>
    <name evidence="1" type="ORF">LZI70_14845</name>
</gene>
<dbReference type="Gene3D" id="3.90.850.10">
    <property type="entry name" value="Fumarylacetoacetase-like, C-terminal domain"/>
    <property type="match status" value="1"/>
</dbReference>
<name>A0ABY5G942_VIBPE</name>
<dbReference type="SUPFAM" id="SSF56529">
    <property type="entry name" value="FAH"/>
    <property type="match status" value="1"/>
</dbReference>
<evidence type="ECO:0000313" key="1">
    <source>
        <dbReference type="EMBL" id="UTT86709.1"/>
    </source>
</evidence>
<dbReference type="InterPro" id="IPR050772">
    <property type="entry name" value="Hydratase-Decarb/MhpD_sf"/>
</dbReference>
<dbReference type="Proteomes" id="UP001059120">
    <property type="component" value="Chromosome 2"/>
</dbReference>
<accession>A0ABY5G942</accession>
<organism evidence="1 2">
    <name type="scientific">Vibrio pelagius</name>
    <dbReference type="NCBI Taxonomy" id="28169"/>
    <lineage>
        <taxon>Bacteria</taxon>
        <taxon>Pseudomonadati</taxon>
        <taxon>Pseudomonadota</taxon>
        <taxon>Gammaproteobacteria</taxon>
        <taxon>Vibrionales</taxon>
        <taxon>Vibrionaceae</taxon>
        <taxon>Vibrio</taxon>
    </lineage>
</organism>
<protein>
    <submittedName>
        <fullName evidence="1">Hydratase</fullName>
    </submittedName>
</protein>
<sequence>MTIIFNQAAQELLNRRAPGTKAPRLDETLRPLNLEDALQVQSSIIDLRSDKVAGWKCLLPLAEDKFVVAPIFSDTVQQGASCELHADNGVVRIEPEIAFVLKSDLPASSDGYTEEQIDDAIGSCHMALELIQSRYSDDSGAEFYENLADCLVNQGLYLGPQLEREEAYKASTVNVSVTQNENIQQFDGKHPNGLPQTPIYWLINYMTRRGVDFEAGEAIITGSYCGVVEVEFDLPTTITYAGLGEYQVTFFEKN</sequence>
<reference evidence="1" key="1">
    <citation type="submission" date="2022-01" db="EMBL/GenBank/DDBJ databases">
        <title>Alginate degradation mechanism of Vibrio pelagius WXL662.</title>
        <authorList>
            <person name="He X."/>
        </authorList>
    </citation>
    <scope>NUCLEOTIDE SEQUENCE</scope>
    <source>
        <strain evidence="1">WXL662</strain>
    </source>
</reference>
<evidence type="ECO:0000313" key="2">
    <source>
        <dbReference type="Proteomes" id="UP001059120"/>
    </source>
</evidence>
<dbReference type="PANTHER" id="PTHR30143">
    <property type="entry name" value="ACID HYDRATASE"/>
    <property type="match status" value="1"/>
</dbReference>
<proteinExistence type="predicted"/>
<dbReference type="RefSeq" id="WP_255232453.1">
    <property type="nucleotide sequence ID" value="NZ_CP090615.1"/>
</dbReference>